<dbReference type="CDD" id="cd04329">
    <property type="entry name" value="RNAP_II_Rpb7_N"/>
    <property type="match status" value="1"/>
</dbReference>
<dbReference type="FunFam" id="3.30.1490.120:FF:000001">
    <property type="entry name" value="DNA-directed RNA polymerase II subunit RPB7"/>
    <property type="match status" value="1"/>
</dbReference>
<proteinExistence type="inferred from homology"/>
<dbReference type="PANTHER" id="PTHR12709">
    <property type="entry name" value="DNA-DIRECTED RNA POLYMERASE II, III"/>
    <property type="match status" value="1"/>
</dbReference>
<dbReference type="FunFam" id="2.40.50.140:FF:000043">
    <property type="entry name" value="DNA-directed RNA polymerase II subunit RPB7"/>
    <property type="match status" value="1"/>
</dbReference>
<comment type="similarity">
    <text evidence="2">Belongs to the eukaryotic RPB7/RPC8 RNA polymerase subunit family.</text>
</comment>
<gene>
    <name evidence="7" type="ORF">PCANC_14519</name>
</gene>
<accession>A0A2N5SQP8</accession>
<name>A0A2N5SQP8_9BASI</name>
<dbReference type="Pfam" id="PF00575">
    <property type="entry name" value="S1"/>
    <property type="match status" value="1"/>
</dbReference>
<dbReference type="OrthoDB" id="1162399at2759"/>
<dbReference type="GO" id="GO:0031369">
    <property type="term" value="F:translation initiation factor binding"/>
    <property type="evidence" value="ECO:0007669"/>
    <property type="project" value="TreeGrafter"/>
</dbReference>
<dbReference type="Gene3D" id="2.40.50.140">
    <property type="entry name" value="Nucleic acid-binding proteins"/>
    <property type="match status" value="1"/>
</dbReference>
<keyword evidence="5" id="KW-0539">Nucleus</keyword>
<dbReference type="SMART" id="SM00316">
    <property type="entry name" value="S1"/>
    <property type="match status" value="1"/>
</dbReference>
<evidence type="ECO:0000256" key="3">
    <source>
        <dbReference type="ARBA" id="ARBA00022478"/>
    </source>
</evidence>
<dbReference type="GO" id="GO:0005665">
    <property type="term" value="C:RNA polymerase II, core complex"/>
    <property type="evidence" value="ECO:0007669"/>
    <property type="project" value="TreeGrafter"/>
</dbReference>
<dbReference type="Pfam" id="PF03876">
    <property type="entry name" value="SHS2_Rpb7-N"/>
    <property type="match status" value="1"/>
</dbReference>
<keyword evidence="8" id="KW-1185">Reference proteome</keyword>
<evidence type="ECO:0000256" key="1">
    <source>
        <dbReference type="ARBA" id="ARBA00004123"/>
    </source>
</evidence>
<reference evidence="7 8" key="1">
    <citation type="submission" date="2017-11" db="EMBL/GenBank/DDBJ databases">
        <title>De novo assembly and phasing of dikaryotic genomes from two isolates of Puccinia coronata f. sp. avenae, the causal agent of oat crown rust.</title>
        <authorList>
            <person name="Miller M.E."/>
            <person name="Zhang Y."/>
            <person name="Omidvar V."/>
            <person name="Sperschneider J."/>
            <person name="Schwessinger B."/>
            <person name="Raley C."/>
            <person name="Palmer J.M."/>
            <person name="Garnica D."/>
            <person name="Upadhyaya N."/>
            <person name="Rathjen J."/>
            <person name="Taylor J.M."/>
            <person name="Park R.F."/>
            <person name="Dodds P.N."/>
            <person name="Hirsch C.D."/>
            <person name="Kianian S.F."/>
            <person name="Figueroa M."/>
        </authorList>
    </citation>
    <scope>NUCLEOTIDE SEQUENCE [LARGE SCALE GENOMIC DNA]</scope>
    <source>
        <strain evidence="7">12NC29</strain>
    </source>
</reference>
<dbReference type="EMBL" id="PGCJ01000893">
    <property type="protein sequence ID" value="PLW15540.1"/>
    <property type="molecule type" value="Genomic_DNA"/>
</dbReference>
<dbReference type="InterPro" id="IPR012340">
    <property type="entry name" value="NA-bd_OB-fold"/>
</dbReference>
<dbReference type="Proteomes" id="UP000235388">
    <property type="component" value="Unassembled WGS sequence"/>
</dbReference>
<dbReference type="SUPFAM" id="SSF50249">
    <property type="entry name" value="Nucleic acid-binding proteins"/>
    <property type="match status" value="1"/>
</dbReference>
<sequence length="243" mass="25971">MSGCAPGTPGECIHPPGRFAPIASAHGKLTSSCSTATHSEAGIYISSQDKTLVAEGVCSKMFFIVWMASSLIAPCHQLSHTINLHPSFFGPRTEGYLKEKLNRDVEGTCTGRFGYIIAVLTTLTVSAGTIQPGTGMAEFVIKYSAIVLKPFKGEVVDGIVGQVNKMGFFVEVGPLQAFVSSHLIPSDLKFDPNANPPCFSSDEDQATIEKGTRIRLKIVGTRVDATEIFAIGTIKEDYLGPID</sequence>
<dbReference type="GO" id="GO:0000932">
    <property type="term" value="C:P-body"/>
    <property type="evidence" value="ECO:0007669"/>
    <property type="project" value="TreeGrafter"/>
</dbReference>
<dbReference type="SUPFAM" id="SSF88798">
    <property type="entry name" value="N-terminal, heterodimerisation domain of RBP7 (RpoE)"/>
    <property type="match status" value="1"/>
</dbReference>
<dbReference type="AlphaFoldDB" id="A0A2N5SQP8"/>
<evidence type="ECO:0000313" key="7">
    <source>
        <dbReference type="EMBL" id="PLW15540.1"/>
    </source>
</evidence>
<dbReference type="GO" id="GO:0003697">
    <property type="term" value="F:single-stranded DNA binding"/>
    <property type="evidence" value="ECO:0007669"/>
    <property type="project" value="TreeGrafter"/>
</dbReference>
<dbReference type="Gene3D" id="3.30.1490.120">
    <property type="entry name" value="RNA polymerase Rpb7-like, N-terminal domain"/>
    <property type="match status" value="1"/>
</dbReference>
<evidence type="ECO:0000259" key="6">
    <source>
        <dbReference type="PROSITE" id="PS50126"/>
    </source>
</evidence>
<dbReference type="InterPro" id="IPR045113">
    <property type="entry name" value="Rpb7-like"/>
</dbReference>
<keyword evidence="3" id="KW-0240">DNA-directed RNA polymerase</keyword>
<comment type="caution">
    <text evidence="7">The sequence shown here is derived from an EMBL/GenBank/DDBJ whole genome shotgun (WGS) entry which is preliminary data.</text>
</comment>
<dbReference type="GO" id="GO:0006367">
    <property type="term" value="P:transcription initiation at RNA polymerase II promoter"/>
    <property type="evidence" value="ECO:0007669"/>
    <property type="project" value="TreeGrafter"/>
</dbReference>
<dbReference type="PANTHER" id="PTHR12709:SF4">
    <property type="entry name" value="DNA-DIRECTED RNA POLYMERASE II SUBUNIT RPB7"/>
    <property type="match status" value="1"/>
</dbReference>
<comment type="subcellular location">
    <subcellularLocation>
        <location evidence="1">Nucleus</location>
    </subcellularLocation>
</comment>
<dbReference type="InterPro" id="IPR003029">
    <property type="entry name" value="S1_domain"/>
</dbReference>
<dbReference type="STRING" id="200324.A0A2N5SQP8"/>
<dbReference type="GO" id="GO:0060213">
    <property type="term" value="P:positive regulation of nuclear-transcribed mRNA poly(A) tail shortening"/>
    <property type="evidence" value="ECO:0007669"/>
    <property type="project" value="TreeGrafter"/>
</dbReference>
<organism evidence="7 8">
    <name type="scientific">Puccinia coronata f. sp. avenae</name>
    <dbReference type="NCBI Taxonomy" id="200324"/>
    <lineage>
        <taxon>Eukaryota</taxon>
        <taxon>Fungi</taxon>
        <taxon>Dikarya</taxon>
        <taxon>Basidiomycota</taxon>
        <taxon>Pucciniomycotina</taxon>
        <taxon>Pucciniomycetes</taxon>
        <taxon>Pucciniales</taxon>
        <taxon>Pucciniaceae</taxon>
        <taxon>Puccinia</taxon>
    </lineage>
</organism>
<evidence type="ECO:0000256" key="4">
    <source>
        <dbReference type="ARBA" id="ARBA00023163"/>
    </source>
</evidence>
<keyword evidence="4" id="KW-0804">Transcription</keyword>
<dbReference type="PROSITE" id="PS50126">
    <property type="entry name" value="S1"/>
    <property type="match status" value="1"/>
</dbReference>
<evidence type="ECO:0000256" key="2">
    <source>
        <dbReference type="ARBA" id="ARBA00009307"/>
    </source>
</evidence>
<dbReference type="InterPro" id="IPR036898">
    <property type="entry name" value="RNA_pol_Rpb7-like_N_sf"/>
</dbReference>
<protein>
    <recommendedName>
        <fullName evidence="6">S1 motif domain-containing protein</fullName>
    </recommendedName>
</protein>
<dbReference type="GO" id="GO:0003727">
    <property type="term" value="F:single-stranded RNA binding"/>
    <property type="evidence" value="ECO:0007669"/>
    <property type="project" value="TreeGrafter"/>
</dbReference>
<evidence type="ECO:0000256" key="5">
    <source>
        <dbReference type="ARBA" id="ARBA00023242"/>
    </source>
</evidence>
<dbReference type="CDD" id="cd04462">
    <property type="entry name" value="S1_RNAPII_Rpb7"/>
    <property type="match status" value="1"/>
</dbReference>
<dbReference type="GO" id="GO:0045948">
    <property type="term" value="P:positive regulation of translational initiation"/>
    <property type="evidence" value="ECO:0007669"/>
    <property type="project" value="TreeGrafter"/>
</dbReference>
<dbReference type="InterPro" id="IPR005576">
    <property type="entry name" value="Rpb7-like_N"/>
</dbReference>
<evidence type="ECO:0000313" key="8">
    <source>
        <dbReference type="Proteomes" id="UP000235388"/>
    </source>
</evidence>
<feature type="domain" description="S1 motif" evidence="6">
    <location>
        <begin position="153"/>
        <end position="219"/>
    </location>
</feature>